<protein>
    <submittedName>
        <fullName evidence="3">Uncharacterized protein</fullName>
    </submittedName>
</protein>
<gene>
    <name evidence="3" type="ORF">TrRE_jg10106</name>
</gene>
<sequence length="446" mass="49583">MPGTKIADSSTSVSEARAAFRRQSLDEGIPLLNSSEEHQQISLKPLSRVWRTNLDDIASGFVNLVKSSEGNLDNDVEEFCEDVLPDDETGALARELLVSLAPEIQPSLKLARLGLGVRILMSIVLTIMSAAFMMTDNSMMYERNEMSSQKRGPYSHPLTGFIPRGRLRNFAVSFGMFLFYSGYLTCTLVAMSAALTSMCMTFFPLFAVTEFIIYVGALARRGQLRARIFLFCHKSYLDKERVKEWLLSLESSGSLLGGLDKKLPKGCGEFTGHSLDSFFSKSLDRYARLNGSLLTEEYVRVKEHLEGLRKDVAGREGAEKLEREGALVLVGKVQGEGGGEEGEKGEDGTMKERVSHDKAQGEGCGEEGKGEEDEGENRATAEDKEAKIEMLVEALKKRDMKIEGYKILFEHNREAVRKVREENKSLRTQLGEISDLSDDQSFSFSS</sequence>
<dbReference type="EMBL" id="BRXZ01000127">
    <property type="protein sequence ID" value="GMI05781.1"/>
    <property type="molecule type" value="Genomic_DNA"/>
</dbReference>
<feature type="compositionally biased region" description="Basic and acidic residues" evidence="1">
    <location>
        <begin position="341"/>
        <end position="360"/>
    </location>
</feature>
<feature type="transmembrane region" description="Helical" evidence="2">
    <location>
        <begin position="201"/>
        <end position="219"/>
    </location>
</feature>
<keyword evidence="4" id="KW-1185">Reference proteome</keyword>
<keyword evidence="2" id="KW-1133">Transmembrane helix</keyword>
<reference evidence="3" key="1">
    <citation type="submission" date="2022-07" db="EMBL/GenBank/DDBJ databases">
        <title>Genome analysis of Parmales, a sister group of diatoms, reveals the evolutionary specialization of diatoms from phago-mixotrophs to photoautotrophs.</title>
        <authorList>
            <person name="Ban H."/>
            <person name="Sato S."/>
            <person name="Yoshikawa S."/>
            <person name="Kazumasa Y."/>
            <person name="Nakamura Y."/>
            <person name="Ichinomiya M."/>
            <person name="Saitoh K."/>
            <person name="Sato N."/>
            <person name="Blanc-Mathieu R."/>
            <person name="Endo H."/>
            <person name="Kuwata A."/>
            <person name="Ogata H."/>
        </authorList>
    </citation>
    <scope>NUCLEOTIDE SEQUENCE</scope>
</reference>
<proteinExistence type="predicted"/>
<keyword evidence="2" id="KW-0812">Transmembrane</keyword>
<keyword evidence="2" id="KW-0472">Membrane</keyword>
<evidence type="ECO:0000313" key="3">
    <source>
        <dbReference type="EMBL" id="GMI05781.1"/>
    </source>
</evidence>
<comment type="caution">
    <text evidence="3">The sequence shown here is derived from an EMBL/GenBank/DDBJ whole genome shotgun (WGS) entry which is preliminary data.</text>
</comment>
<evidence type="ECO:0000313" key="4">
    <source>
        <dbReference type="Proteomes" id="UP001165082"/>
    </source>
</evidence>
<feature type="transmembrane region" description="Helical" evidence="2">
    <location>
        <begin position="170"/>
        <end position="195"/>
    </location>
</feature>
<accession>A0A9W7CGQ2</accession>
<dbReference type="OrthoDB" id="10661598at2759"/>
<organism evidence="3 4">
    <name type="scientific">Triparma retinervis</name>
    <dbReference type="NCBI Taxonomy" id="2557542"/>
    <lineage>
        <taxon>Eukaryota</taxon>
        <taxon>Sar</taxon>
        <taxon>Stramenopiles</taxon>
        <taxon>Ochrophyta</taxon>
        <taxon>Bolidophyceae</taxon>
        <taxon>Parmales</taxon>
        <taxon>Triparmaceae</taxon>
        <taxon>Triparma</taxon>
    </lineage>
</organism>
<feature type="transmembrane region" description="Helical" evidence="2">
    <location>
        <begin position="115"/>
        <end position="134"/>
    </location>
</feature>
<dbReference type="Proteomes" id="UP001165082">
    <property type="component" value="Unassembled WGS sequence"/>
</dbReference>
<evidence type="ECO:0000256" key="2">
    <source>
        <dbReference type="SAM" id="Phobius"/>
    </source>
</evidence>
<feature type="region of interest" description="Disordered" evidence="1">
    <location>
        <begin position="332"/>
        <end position="384"/>
    </location>
</feature>
<evidence type="ECO:0000256" key="1">
    <source>
        <dbReference type="SAM" id="MobiDB-lite"/>
    </source>
</evidence>
<name>A0A9W7CGQ2_9STRA</name>
<dbReference type="AlphaFoldDB" id="A0A9W7CGQ2"/>